<evidence type="ECO:0000313" key="4">
    <source>
        <dbReference type="WBParaSite" id="Gr19_v10_g14621.t1"/>
    </source>
</evidence>
<accession>A0A914H9Y5</accession>
<keyword evidence="2" id="KW-0472">Membrane</keyword>
<feature type="transmembrane region" description="Helical" evidence="2">
    <location>
        <begin position="147"/>
        <end position="169"/>
    </location>
</feature>
<feature type="transmembrane region" description="Helical" evidence="2">
    <location>
        <begin position="115"/>
        <end position="135"/>
    </location>
</feature>
<proteinExistence type="predicted"/>
<dbReference type="AlphaFoldDB" id="A0A914H9Y5"/>
<feature type="region of interest" description="Disordered" evidence="1">
    <location>
        <begin position="271"/>
        <end position="294"/>
    </location>
</feature>
<evidence type="ECO:0000256" key="1">
    <source>
        <dbReference type="SAM" id="MobiDB-lite"/>
    </source>
</evidence>
<name>A0A914H9Y5_GLORO</name>
<reference evidence="4" key="1">
    <citation type="submission" date="2022-11" db="UniProtKB">
        <authorList>
            <consortium name="WormBaseParasite"/>
        </authorList>
    </citation>
    <scope>IDENTIFICATION</scope>
</reference>
<keyword evidence="2" id="KW-1133">Transmembrane helix</keyword>
<feature type="transmembrane region" description="Helical" evidence="2">
    <location>
        <begin position="199"/>
        <end position="218"/>
    </location>
</feature>
<keyword evidence="2" id="KW-0812">Transmembrane</keyword>
<feature type="transmembrane region" description="Helical" evidence="2">
    <location>
        <begin position="58"/>
        <end position="79"/>
    </location>
</feature>
<organism evidence="3 4">
    <name type="scientific">Globodera rostochiensis</name>
    <name type="common">Golden nematode worm</name>
    <name type="synonym">Heterodera rostochiensis</name>
    <dbReference type="NCBI Taxonomy" id="31243"/>
    <lineage>
        <taxon>Eukaryota</taxon>
        <taxon>Metazoa</taxon>
        <taxon>Ecdysozoa</taxon>
        <taxon>Nematoda</taxon>
        <taxon>Chromadorea</taxon>
        <taxon>Rhabditida</taxon>
        <taxon>Tylenchina</taxon>
        <taxon>Tylenchomorpha</taxon>
        <taxon>Tylenchoidea</taxon>
        <taxon>Heteroderidae</taxon>
        <taxon>Heteroderinae</taxon>
        <taxon>Globodera</taxon>
    </lineage>
</organism>
<feature type="compositionally biased region" description="Polar residues" evidence="1">
    <location>
        <begin position="285"/>
        <end position="294"/>
    </location>
</feature>
<keyword evidence="3" id="KW-1185">Reference proteome</keyword>
<dbReference type="Proteomes" id="UP000887572">
    <property type="component" value="Unplaced"/>
</dbReference>
<protein>
    <submittedName>
        <fullName evidence="4">Serpentine receptor class gamma</fullName>
    </submittedName>
</protein>
<evidence type="ECO:0000313" key="3">
    <source>
        <dbReference type="Proteomes" id="UP000887572"/>
    </source>
</evidence>
<dbReference type="WBParaSite" id="Gr19_v10_g14621.t1">
    <property type="protein sequence ID" value="Gr19_v10_g14621.t1"/>
    <property type="gene ID" value="Gr19_v10_g14621"/>
</dbReference>
<evidence type="ECO:0000256" key="2">
    <source>
        <dbReference type="SAM" id="Phobius"/>
    </source>
</evidence>
<sequence>MFDNSSPDIEFVYFLNNGLTNAAFKQFTFVCLFISGTLTMRLLLLARFRPAALHVPELSRALIVYLCFHCAGAILSLPYNAYVLIKFYYGTKSWHTPRTVYTIFWLGQWQNTYTAISPLAVLFLTMERCFIIKLATNPAKRERIERWMCRASIATLLAAFLASTCIYMAELPLDIDNLKFINCESASCLMVKWRNLPQMFFKGSVSFLNIFCCFYFLYTLRTFSAMKNLFGLGLISNVGSTCTALDVCCCAIFYSLVFVPPRCLKRANASVSSTNEPKPSPLSLPHQQSTNRSFSLKPMQPNIVFPMN</sequence>
<feature type="transmembrane region" description="Helical" evidence="2">
    <location>
        <begin position="27"/>
        <end position="46"/>
    </location>
</feature>